<dbReference type="Proteomes" id="UP000432715">
    <property type="component" value="Unassembled WGS sequence"/>
</dbReference>
<dbReference type="OrthoDB" id="5480566at2"/>
<sequence>MTDDEMIVEVSKLLATVGDAHTSLSFDSKGKYPFVFYCFNDGIYIIDSLPEYSEFIGYKLIGINEKSIEEVRNLFRPIISHENEAWFKYKFANNLVVAEFLSGLSITESETANYILMDKNGYEKSVEVRARPFKKMDLVSRNIDKSERMLYLKNSDINYWYDFLEDDKLLYFQYNVCYNMRGKSFLDFNKELFDFIDDNPINKLVVDLRNNSGGSTLVLDPFFVELKRRESLDHPQKLFVIVGRRTFSAAIGNTLNFDKETNATIIGEPTGAKPNHYGEVQFLELSNTNIKVKYSTKYIEITSEDLDSFVPDIIVEQNTDDYFNNIDSVMQKILEIN</sequence>
<gene>
    <name evidence="1" type="ORF">F8154_13395</name>
</gene>
<dbReference type="AlphaFoldDB" id="A0A6I0F871"/>
<proteinExistence type="predicted"/>
<evidence type="ECO:0000313" key="1">
    <source>
        <dbReference type="EMBL" id="KAB3530910.1"/>
    </source>
</evidence>
<name>A0A6I0F871_9FIRM</name>
<evidence type="ECO:0000313" key="2">
    <source>
        <dbReference type="Proteomes" id="UP000432715"/>
    </source>
</evidence>
<organism evidence="1 2">
    <name type="scientific">Alkaliphilus pronyensis</name>
    <dbReference type="NCBI Taxonomy" id="1482732"/>
    <lineage>
        <taxon>Bacteria</taxon>
        <taxon>Bacillati</taxon>
        <taxon>Bacillota</taxon>
        <taxon>Clostridia</taxon>
        <taxon>Peptostreptococcales</taxon>
        <taxon>Natronincolaceae</taxon>
        <taxon>Alkaliphilus</taxon>
    </lineage>
</organism>
<dbReference type="RefSeq" id="WP_151862127.1">
    <property type="nucleotide sequence ID" value="NZ_WBZC01000062.1"/>
</dbReference>
<dbReference type="EMBL" id="WBZC01000062">
    <property type="protein sequence ID" value="KAB3530910.1"/>
    <property type="molecule type" value="Genomic_DNA"/>
</dbReference>
<comment type="caution">
    <text evidence="1">The sequence shown here is derived from an EMBL/GenBank/DDBJ whole genome shotgun (WGS) entry which is preliminary data.</text>
</comment>
<reference evidence="1 2" key="1">
    <citation type="submission" date="2019-10" db="EMBL/GenBank/DDBJ databases">
        <title>Alkaliphilus serpentinus sp. nov. and Alkaliphilus pronyensis sp. nov., two novel anaerobic alkaliphilic species isolated from the serpentinized-hosted hydrothermal field of the Prony Bay (New Caledonia).</title>
        <authorList>
            <person name="Postec A."/>
        </authorList>
    </citation>
    <scope>NUCLEOTIDE SEQUENCE [LARGE SCALE GENOMIC DNA]</scope>
    <source>
        <strain evidence="1 2">LacV</strain>
    </source>
</reference>
<dbReference type="SUPFAM" id="SSF52096">
    <property type="entry name" value="ClpP/crotonase"/>
    <property type="match status" value="1"/>
</dbReference>
<accession>A0A6I0F871</accession>
<protein>
    <submittedName>
        <fullName evidence="1">Peptidase S41</fullName>
    </submittedName>
</protein>
<dbReference type="InterPro" id="IPR029045">
    <property type="entry name" value="ClpP/crotonase-like_dom_sf"/>
</dbReference>
<dbReference type="Gene3D" id="3.90.226.10">
    <property type="entry name" value="2-enoyl-CoA Hydratase, Chain A, domain 1"/>
    <property type="match status" value="2"/>
</dbReference>
<keyword evidence="2" id="KW-1185">Reference proteome</keyword>